<feature type="non-terminal residue" evidence="1">
    <location>
        <position position="211"/>
    </location>
</feature>
<gene>
    <name evidence="1" type="ORF">D7Y13_40615</name>
</gene>
<sequence>MAGTQGLYGDGSAGAFTVGSGQTVDLTTPTGVSQLPSGFNLQFSSINIVGTLIVPSGTVLRSSGDITVSGTLTVRPGAEDLGGGQAPAGVARTAAGSYSGGVGLASFQGAQVRRVQNASGGAGARLYAGAGANGGAGGGAVMLAARGNVRIVVGGTINASGVSGVNPQTAGQSIVGTGGGGGGIVLVAAKGTITLGGIIRAQGGNGADGFN</sequence>
<organism evidence="1 2">
    <name type="scientific">Corallococcus praedator</name>
    <dbReference type="NCBI Taxonomy" id="2316724"/>
    <lineage>
        <taxon>Bacteria</taxon>
        <taxon>Pseudomonadati</taxon>
        <taxon>Myxococcota</taxon>
        <taxon>Myxococcia</taxon>
        <taxon>Myxococcales</taxon>
        <taxon>Cystobacterineae</taxon>
        <taxon>Myxococcaceae</taxon>
        <taxon>Corallococcus</taxon>
    </lineage>
</organism>
<dbReference type="Proteomes" id="UP000278907">
    <property type="component" value="Unassembled WGS sequence"/>
</dbReference>
<protein>
    <submittedName>
        <fullName evidence="1">Collagen-like protein</fullName>
    </submittedName>
</protein>
<dbReference type="EMBL" id="RAWI01000665">
    <property type="protein sequence ID" value="RKH89556.1"/>
    <property type="molecule type" value="Genomic_DNA"/>
</dbReference>
<proteinExistence type="predicted"/>
<reference evidence="1 2" key="1">
    <citation type="submission" date="2018-09" db="EMBL/GenBank/DDBJ databases">
        <authorList>
            <person name="Livingstone P.G."/>
            <person name="Whitworth D.E."/>
        </authorList>
    </citation>
    <scope>NUCLEOTIDE SEQUENCE [LARGE SCALE GENOMIC DNA]</scope>
    <source>
        <strain evidence="1 2">CA031B</strain>
    </source>
</reference>
<name>A0ABX9Q3X5_9BACT</name>
<evidence type="ECO:0000313" key="2">
    <source>
        <dbReference type="Proteomes" id="UP000278907"/>
    </source>
</evidence>
<keyword evidence="2" id="KW-1185">Reference proteome</keyword>
<comment type="caution">
    <text evidence="1">The sequence shown here is derived from an EMBL/GenBank/DDBJ whole genome shotgun (WGS) entry which is preliminary data.</text>
</comment>
<accession>A0ABX9Q3X5</accession>
<evidence type="ECO:0000313" key="1">
    <source>
        <dbReference type="EMBL" id="RKH89556.1"/>
    </source>
</evidence>